<evidence type="ECO:0000256" key="1">
    <source>
        <dbReference type="SAM" id="MobiDB-lite"/>
    </source>
</evidence>
<evidence type="ECO:0000313" key="3">
    <source>
        <dbReference type="EMBL" id="KAK4113135.1"/>
    </source>
</evidence>
<dbReference type="SMART" id="SM00225">
    <property type="entry name" value="BTB"/>
    <property type="match status" value="1"/>
</dbReference>
<dbReference type="EMBL" id="MU853340">
    <property type="protein sequence ID" value="KAK4113135.1"/>
    <property type="molecule type" value="Genomic_DNA"/>
</dbReference>
<keyword evidence="4" id="KW-1185">Reference proteome</keyword>
<dbReference type="InterPro" id="IPR011333">
    <property type="entry name" value="SKP1/BTB/POZ_sf"/>
</dbReference>
<accession>A0AAN6YSV6</accession>
<feature type="compositionally biased region" description="Polar residues" evidence="1">
    <location>
        <begin position="294"/>
        <end position="303"/>
    </location>
</feature>
<dbReference type="SUPFAM" id="SSF54695">
    <property type="entry name" value="POZ domain"/>
    <property type="match status" value="1"/>
</dbReference>
<reference evidence="3" key="1">
    <citation type="journal article" date="2023" name="Mol. Phylogenet. Evol.">
        <title>Genome-scale phylogeny and comparative genomics of the fungal order Sordariales.</title>
        <authorList>
            <person name="Hensen N."/>
            <person name="Bonometti L."/>
            <person name="Westerberg I."/>
            <person name="Brannstrom I.O."/>
            <person name="Guillou S."/>
            <person name="Cros-Aarteil S."/>
            <person name="Calhoun S."/>
            <person name="Haridas S."/>
            <person name="Kuo A."/>
            <person name="Mondo S."/>
            <person name="Pangilinan J."/>
            <person name="Riley R."/>
            <person name="LaButti K."/>
            <person name="Andreopoulos B."/>
            <person name="Lipzen A."/>
            <person name="Chen C."/>
            <person name="Yan M."/>
            <person name="Daum C."/>
            <person name="Ng V."/>
            <person name="Clum A."/>
            <person name="Steindorff A."/>
            <person name="Ohm R.A."/>
            <person name="Martin F."/>
            <person name="Silar P."/>
            <person name="Natvig D.O."/>
            <person name="Lalanne C."/>
            <person name="Gautier V."/>
            <person name="Ament-Velasquez S.L."/>
            <person name="Kruys A."/>
            <person name="Hutchinson M.I."/>
            <person name="Powell A.J."/>
            <person name="Barry K."/>
            <person name="Miller A.N."/>
            <person name="Grigoriev I.V."/>
            <person name="Debuchy R."/>
            <person name="Gladieux P."/>
            <person name="Hiltunen Thoren M."/>
            <person name="Johannesson H."/>
        </authorList>
    </citation>
    <scope>NUCLEOTIDE SEQUENCE</scope>
    <source>
        <strain evidence="3">CBS 508.74</strain>
    </source>
</reference>
<dbReference type="Gene3D" id="3.30.710.10">
    <property type="entry name" value="Potassium Channel Kv1.1, Chain A"/>
    <property type="match status" value="1"/>
</dbReference>
<dbReference type="Pfam" id="PF00651">
    <property type="entry name" value="BTB"/>
    <property type="match status" value="1"/>
</dbReference>
<evidence type="ECO:0000313" key="4">
    <source>
        <dbReference type="Proteomes" id="UP001302812"/>
    </source>
</evidence>
<dbReference type="PANTHER" id="PTHR24413">
    <property type="entry name" value="SPECKLE-TYPE POZ PROTEIN"/>
    <property type="match status" value="1"/>
</dbReference>
<dbReference type="PROSITE" id="PS50097">
    <property type="entry name" value="BTB"/>
    <property type="match status" value="1"/>
</dbReference>
<comment type="caution">
    <text evidence="3">The sequence shown here is derived from an EMBL/GenBank/DDBJ whole genome shotgun (WGS) entry which is preliminary data.</text>
</comment>
<organism evidence="3 4">
    <name type="scientific">Canariomyces notabilis</name>
    <dbReference type="NCBI Taxonomy" id="2074819"/>
    <lineage>
        <taxon>Eukaryota</taxon>
        <taxon>Fungi</taxon>
        <taxon>Dikarya</taxon>
        <taxon>Ascomycota</taxon>
        <taxon>Pezizomycotina</taxon>
        <taxon>Sordariomycetes</taxon>
        <taxon>Sordariomycetidae</taxon>
        <taxon>Sordariales</taxon>
        <taxon>Chaetomiaceae</taxon>
        <taxon>Canariomyces</taxon>
    </lineage>
</organism>
<name>A0AAN6YSV6_9PEZI</name>
<dbReference type="GeneID" id="89935649"/>
<reference evidence="3" key="2">
    <citation type="submission" date="2023-05" db="EMBL/GenBank/DDBJ databases">
        <authorList>
            <consortium name="Lawrence Berkeley National Laboratory"/>
            <person name="Steindorff A."/>
            <person name="Hensen N."/>
            <person name="Bonometti L."/>
            <person name="Westerberg I."/>
            <person name="Brannstrom I.O."/>
            <person name="Guillou S."/>
            <person name="Cros-Aarteil S."/>
            <person name="Calhoun S."/>
            <person name="Haridas S."/>
            <person name="Kuo A."/>
            <person name="Mondo S."/>
            <person name="Pangilinan J."/>
            <person name="Riley R."/>
            <person name="Labutti K."/>
            <person name="Andreopoulos B."/>
            <person name="Lipzen A."/>
            <person name="Chen C."/>
            <person name="Yanf M."/>
            <person name="Daum C."/>
            <person name="Ng V."/>
            <person name="Clum A."/>
            <person name="Ohm R."/>
            <person name="Martin F."/>
            <person name="Silar P."/>
            <person name="Natvig D."/>
            <person name="Lalanne C."/>
            <person name="Gautier V."/>
            <person name="Ament-Velasquez S.L."/>
            <person name="Kruys A."/>
            <person name="Hutchinson M.I."/>
            <person name="Powell A.J."/>
            <person name="Barry K."/>
            <person name="Miller A.N."/>
            <person name="Grigoriev I.V."/>
            <person name="Debuchy R."/>
            <person name="Gladieux P."/>
            <person name="Thoren M.H."/>
            <person name="Johannesson H."/>
        </authorList>
    </citation>
    <scope>NUCLEOTIDE SEQUENCE</scope>
    <source>
        <strain evidence="3">CBS 508.74</strain>
    </source>
</reference>
<gene>
    <name evidence="3" type="ORF">N656DRAFT_708654</name>
</gene>
<protein>
    <submittedName>
        <fullName evidence="3">POZ domain-containing protein</fullName>
    </submittedName>
</protein>
<dbReference type="AlphaFoldDB" id="A0AAN6YSV6"/>
<dbReference type="CDD" id="cd18186">
    <property type="entry name" value="BTB_POZ_ZBTB_KLHL-like"/>
    <property type="match status" value="1"/>
</dbReference>
<evidence type="ECO:0000259" key="2">
    <source>
        <dbReference type="PROSITE" id="PS50097"/>
    </source>
</evidence>
<feature type="domain" description="BTB" evidence="2">
    <location>
        <begin position="19"/>
        <end position="86"/>
    </location>
</feature>
<dbReference type="Proteomes" id="UP001302812">
    <property type="component" value="Unassembled WGS sequence"/>
</dbReference>
<dbReference type="RefSeq" id="XP_064670705.1">
    <property type="nucleotide sequence ID" value="XM_064811524.1"/>
</dbReference>
<sequence>MGNRFLSSDEKLLRDGLFSDVTVKCGDRTWNLHKNILCTRSVWFERALTGRFLEAQTGVIEIQNFTPDAVDWVIRYIYTGVCDIPSLKPSRDTKTHFVTCYEVYTVADYFSLTPLATIALKTLTAEFDAKLGPIQRQYESSSDWLPELFEAIRLVYGCGDSASPPPINDLSLTPIHRAFLSFVHTARFYFLQNTEFNRFLDEEAPEFALALFRAMRTAGDFLVWPPAPQCSFCGMRPSRGDKTYYTHLAIETPKLMASCSTCAVKKDLPSPMTNWSLKKNPVEGSPAAPGTVWGLSSSDNAAG</sequence>
<proteinExistence type="predicted"/>
<dbReference type="InterPro" id="IPR000210">
    <property type="entry name" value="BTB/POZ_dom"/>
</dbReference>
<feature type="region of interest" description="Disordered" evidence="1">
    <location>
        <begin position="279"/>
        <end position="303"/>
    </location>
</feature>